<dbReference type="EMBL" id="OY660872">
    <property type="protein sequence ID" value="CAJ1064331.1"/>
    <property type="molecule type" value="Genomic_DNA"/>
</dbReference>
<accession>A0AAV1FTP4</accession>
<name>A0AAV1FTP4_XYRNO</name>
<evidence type="ECO:0000313" key="2">
    <source>
        <dbReference type="EMBL" id="CAJ1064331.1"/>
    </source>
</evidence>
<organism evidence="2 3">
    <name type="scientific">Xyrichtys novacula</name>
    <name type="common">Pearly razorfish</name>
    <name type="synonym">Hemipteronotus novacula</name>
    <dbReference type="NCBI Taxonomy" id="13765"/>
    <lineage>
        <taxon>Eukaryota</taxon>
        <taxon>Metazoa</taxon>
        <taxon>Chordata</taxon>
        <taxon>Craniata</taxon>
        <taxon>Vertebrata</taxon>
        <taxon>Euteleostomi</taxon>
        <taxon>Actinopterygii</taxon>
        <taxon>Neopterygii</taxon>
        <taxon>Teleostei</taxon>
        <taxon>Neoteleostei</taxon>
        <taxon>Acanthomorphata</taxon>
        <taxon>Eupercaria</taxon>
        <taxon>Labriformes</taxon>
        <taxon>Labridae</taxon>
        <taxon>Xyrichtys</taxon>
    </lineage>
</organism>
<reference evidence="2" key="1">
    <citation type="submission" date="2023-08" db="EMBL/GenBank/DDBJ databases">
        <authorList>
            <person name="Alioto T."/>
            <person name="Alioto T."/>
            <person name="Gomez Garrido J."/>
        </authorList>
    </citation>
    <scope>NUCLEOTIDE SEQUENCE</scope>
</reference>
<feature type="region of interest" description="Disordered" evidence="1">
    <location>
        <begin position="1"/>
        <end position="65"/>
    </location>
</feature>
<keyword evidence="3" id="KW-1185">Reference proteome</keyword>
<protein>
    <submittedName>
        <fullName evidence="2">Uncharacterized protein</fullName>
    </submittedName>
</protein>
<feature type="compositionally biased region" description="Basic and acidic residues" evidence="1">
    <location>
        <begin position="22"/>
        <end position="34"/>
    </location>
</feature>
<evidence type="ECO:0000256" key="1">
    <source>
        <dbReference type="SAM" id="MobiDB-lite"/>
    </source>
</evidence>
<proteinExistence type="predicted"/>
<dbReference type="Proteomes" id="UP001178508">
    <property type="component" value="Chromosome 9"/>
</dbReference>
<evidence type="ECO:0000313" key="3">
    <source>
        <dbReference type="Proteomes" id="UP001178508"/>
    </source>
</evidence>
<sequence length="65" mass="7034">MTRVGGAYGRNGDSADANWTEGGDKARDRGDVTELRQANGNGRQEPEVYAFNIEKLNSKSSSLQS</sequence>
<gene>
    <name evidence="2" type="ORF">XNOV1_A040716</name>
</gene>
<dbReference type="AlphaFoldDB" id="A0AAV1FTP4"/>